<evidence type="ECO:0000313" key="3">
    <source>
        <dbReference type="Proteomes" id="UP000215596"/>
    </source>
</evidence>
<gene>
    <name evidence="2" type="ORF">CHH67_18155</name>
</gene>
<organism evidence="2 3">
    <name type="scientific">Paenibacillus campinasensis</name>
    <dbReference type="NCBI Taxonomy" id="66347"/>
    <lineage>
        <taxon>Bacteria</taxon>
        <taxon>Bacillati</taxon>
        <taxon>Bacillota</taxon>
        <taxon>Bacilli</taxon>
        <taxon>Bacillales</taxon>
        <taxon>Paenibacillaceae</taxon>
        <taxon>Paenibacillus</taxon>
    </lineage>
</organism>
<name>A0A268EMM0_9BACL</name>
<proteinExistence type="predicted"/>
<dbReference type="OrthoDB" id="46888at2"/>
<sequence>MITMLTLGDDGTVQQIWSLQHMAYPIEAKLIGFSEIPPLMDTFDTIRSSGETFYGYMDEEGDLLGAIAVEPGEDQVTISRMMVHPGHFRKGIAASLIEHVLDTYRETPLFIVATGTRNSPAVALYEKFGFVRDHAFEVAPGVELTEFHLKPDRYRG</sequence>
<dbReference type="Gene3D" id="3.40.630.30">
    <property type="match status" value="1"/>
</dbReference>
<evidence type="ECO:0000259" key="1">
    <source>
        <dbReference type="PROSITE" id="PS51186"/>
    </source>
</evidence>
<dbReference type="RefSeq" id="WP_095266625.1">
    <property type="nucleotide sequence ID" value="NZ_NPBY01000058.1"/>
</dbReference>
<keyword evidence="2" id="KW-0808">Transferase</keyword>
<dbReference type="Pfam" id="PF00583">
    <property type="entry name" value="Acetyltransf_1"/>
    <property type="match status" value="1"/>
</dbReference>
<feature type="domain" description="N-acetyltransferase" evidence="1">
    <location>
        <begin position="2"/>
        <end position="151"/>
    </location>
</feature>
<dbReference type="EMBL" id="NPBY01000058">
    <property type="protein sequence ID" value="PAD74366.1"/>
    <property type="molecule type" value="Genomic_DNA"/>
</dbReference>
<accession>A0A268EMM0</accession>
<dbReference type="SUPFAM" id="SSF55729">
    <property type="entry name" value="Acyl-CoA N-acyltransferases (Nat)"/>
    <property type="match status" value="1"/>
</dbReference>
<dbReference type="InterPro" id="IPR016181">
    <property type="entry name" value="Acyl_CoA_acyltransferase"/>
</dbReference>
<comment type="caution">
    <text evidence="2">The sequence shown here is derived from an EMBL/GenBank/DDBJ whole genome shotgun (WGS) entry which is preliminary data.</text>
</comment>
<protein>
    <submittedName>
        <fullName evidence="2">Histone acetyltransferase</fullName>
    </submittedName>
</protein>
<dbReference type="CDD" id="cd04301">
    <property type="entry name" value="NAT_SF"/>
    <property type="match status" value="1"/>
</dbReference>
<dbReference type="PROSITE" id="PS51186">
    <property type="entry name" value="GNAT"/>
    <property type="match status" value="1"/>
</dbReference>
<dbReference type="AlphaFoldDB" id="A0A268EMM0"/>
<dbReference type="Proteomes" id="UP000215596">
    <property type="component" value="Unassembled WGS sequence"/>
</dbReference>
<dbReference type="GO" id="GO:0016747">
    <property type="term" value="F:acyltransferase activity, transferring groups other than amino-acyl groups"/>
    <property type="evidence" value="ECO:0007669"/>
    <property type="project" value="InterPro"/>
</dbReference>
<evidence type="ECO:0000313" key="2">
    <source>
        <dbReference type="EMBL" id="PAD74366.1"/>
    </source>
</evidence>
<reference evidence="2 3" key="1">
    <citation type="submission" date="2017-07" db="EMBL/GenBank/DDBJ databases">
        <title>Isolation and whole genome analysis of endospore-forming bacteria from heroin.</title>
        <authorList>
            <person name="Kalinowski J."/>
            <person name="Ahrens B."/>
            <person name="Al-Dilaimi A."/>
            <person name="Winkler A."/>
            <person name="Wibberg D."/>
            <person name="Schleenbecker U."/>
            <person name="Ruckert C."/>
            <person name="Wolfel R."/>
            <person name="Grass G."/>
        </authorList>
    </citation>
    <scope>NUCLEOTIDE SEQUENCE [LARGE SCALE GENOMIC DNA]</scope>
    <source>
        <strain evidence="2 3">7537-G1</strain>
    </source>
</reference>
<dbReference type="InterPro" id="IPR000182">
    <property type="entry name" value="GNAT_dom"/>
</dbReference>